<sequence>MDAATLMTEEAERNAGDPTESVEVAEKEPHGEEDQKEEEEEKNPESLLCMQEENVFIYSVLPFLDPFELTHLRVLCRAHLRHLREALNLGVRCDGEEEMDAVEETSTQVDGQGEGVDWRQMNANVMKGSNGGGGCFYKIGTKFDAQPWQLRTVSSLVSIASGRELKEWTLCPWTGVSQDGGEYRWNNPVVNLLNFRESRRVFQSGSSCFFAIDLGPFMRIAPTGYWMRHGSSQRRAPRFWRLEALEGVDSLKTEETGDESGEEKDEKWTLLMRHVDDRSIGPEGGSSARFDLGEEKLKELEGKRFKMFRLVKEGGSAAQTNDPYLHVNGFELFGTLFFNHENSEARIC</sequence>
<dbReference type="VEuPathDB" id="CryptoDB:Cvel_16343"/>
<feature type="region of interest" description="Disordered" evidence="1">
    <location>
        <begin position="1"/>
        <end position="45"/>
    </location>
</feature>
<gene>
    <name evidence="2" type="ORF">Cvel_16343</name>
</gene>
<organism evidence="2">
    <name type="scientific">Chromera velia CCMP2878</name>
    <dbReference type="NCBI Taxonomy" id="1169474"/>
    <lineage>
        <taxon>Eukaryota</taxon>
        <taxon>Sar</taxon>
        <taxon>Alveolata</taxon>
        <taxon>Colpodellida</taxon>
        <taxon>Chromeraceae</taxon>
        <taxon>Chromera</taxon>
    </lineage>
</organism>
<evidence type="ECO:0000313" key="2">
    <source>
        <dbReference type="EMBL" id="CEM10890.1"/>
    </source>
</evidence>
<dbReference type="AlphaFoldDB" id="A0A0G4FDI7"/>
<proteinExistence type="predicted"/>
<protein>
    <recommendedName>
        <fullName evidence="3">F-box domain-containing protein</fullName>
    </recommendedName>
</protein>
<name>A0A0G4FDI7_9ALVE</name>
<evidence type="ECO:0000256" key="1">
    <source>
        <dbReference type="SAM" id="MobiDB-lite"/>
    </source>
</evidence>
<dbReference type="EMBL" id="CDMZ01000280">
    <property type="protein sequence ID" value="CEM10890.1"/>
    <property type="molecule type" value="Genomic_DNA"/>
</dbReference>
<evidence type="ECO:0008006" key="3">
    <source>
        <dbReference type="Google" id="ProtNLM"/>
    </source>
</evidence>
<accession>A0A0G4FDI7</accession>
<reference evidence="2" key="1">
    <citation type="submission" date="2014-11" db="EMBL/GenBank/DDBJ databases">
        <authorList>
            <person name="Otto D Thomas"/>
            <person name="Naeem Raeece"/>
        </authorList>
    </citation>
    <scope>NUCLEOTIDE SEQUENCE</scope>
</reference>
<feature type="compositionally biased region" description="Basic and acidic residues" evidence="1">
    <location>
        <begin position="24"/>
        <end position="33"/>
    </location>
</feature>